<accession>A0A314XEN1</accession>
<keyword evidence="2" id="KW-1185">Reference proteome</keyword>
<protein>
    <submittedName>
        <fullName evidence="1">Uncharacterized protein</fullName>
    </submittedName>
</protein>
<name>A0A314XEN1_PRUYE</name>
<comment type="caution">
    <text evidence="1">The sequence shown here is derived from an EMBL/GenBank/DDBJ whole genome shotgun (WGS) entry which is preliminary data.</text>
</comment>
<organism evidence="1 2">
    <name type="scientific">Prunus yedoensis var. nudiflora</name>
    <dbReference type="NCBI Taxonomy" id="2094558"/>
    <lineage>
        <taxon>Eukaryota</taxon>
        <taxon>Viridiplantae</taxon>
        <taxon>Streptophyta</taxon>
        <taxon>Embryophyta</taxon>
        <taxon>Tracheophyta</taxon>
        <taxon>Spermatophyta</taxon>
        <taxon>Magnoliopsida</taxon>
        <taxon>eudicotyledons</taxon>
        <taxon>Gunneridae</taxon>
        <taxon>Pentapetalae</taxon>
        <taxon>rosids</taxon>
        <taxon>fabids</taxon>
        <taxon>Rosales</taxon>
        <taxon>Rosaceae</taxon>
        <taxon>Amygdaloideae</taxon>
        <taxon>Amygdaleae</taxon>
        <taxon>Prunus</taxon>
    </lineage>
</organism>
<dbReference type="AlphaFoldDB" id="A0A314XEN1"/>
<evidence type="ECO:0000313" key="2">
    <source>
        <dbReference type="Proteomes" id="UP000250321"/>
    </source>
</evidence>
<dbReference type="EMBL" id="PJQY01002674">
    <property type="protein sequence ID" value="PQP91654.1"/>
    <property type="molecule type" value="Genomic_DNA"/>
</dbReference>
<proteinExistence type="predicted"/>
<gene>
    <name evidence="1" type="ORF">Pyn_09727</name>
</gene>
<dbReference type="OrthoDB" id="10535785at2759"/>
<reference evidence="1 2" key="1">
    <citation type="submission" date="2018-02" db="EMBL/GenBank/DDBJ databases">
        <title>Draft genome of wild Prunus yedoensis var. nudiflora.</title>
        <authorList>
            <person name="Baek S."/>
            <person name="Kim J.-H."/>
            <person name="Choi K."/>
            <person name="Kim G.-B."/>
            <person name="Cho A."/>
            <person name="Jang H."/>
            <person name="Shin C.-H."/>
            <person name="Yu H.-J."/>
            <person name="Mun J.-H."/>
        </authorList>
    </citation>
    <scope>NUCLEOTIDE SEQUENCE [LARGE SCALE GENOMIC DNA]</scope>
    <source>
        <strain evidence="2">cv. Jeju island</strain>
        <tissue evidence="1">Leaf</tissue>
    </source>
</reference>
<dbReference type="Proteomes" id="UP000250321">
    <property type="component" value="Unassembled WGS sequence"/>
</dbReference>
<evidence type="ECO:0000313" key="1">
    <source>
        <dbReference type="EMBL" id="PQP91654.1"/>
    </source>
</evidence>
<sequence length="71" mass="8126">MATRLTRTWPKLIDAWRSRGACNSLETEVSDMAKSIKKEVCESQKRANEAILKDMEERLKKLKEAMAESIA</sequence>